<keyword evidence="1" id="KW-0812">Transmembrane</keyword>
<dbReference type="VEuPathDB" id="VectorBase:AMEC013455"/>
<evidence type="ECO:0000256" key="1">
    <source>
        <dbReference type="SAM" id="Phobius"/>
    </source>
</evidence>
<keyword evidence="1" id="KW-1133">Transmembrane helix</keyword>
<keyword evidence="1" id="KW-0472">Membrane</keyword>
<organism evidence="2 3">
    <name type="scientific">Anopheles melas</name>
    <dbReference type="NCBI Taxonomy" id="34690"/>
    <lineage>
        <taxon>Eukaryota</taxon>
        <taxon>Metazoa</taxon>
        <taxon>Ecdysozoa</taxon>
        <taxon>Arthropoda</taxon>
        <taxon>Hexapoda</taxon>
        <taxon>Insecta</taxon>
        <taxon>Pterygota</taxon>
        <taxon>Neoptera</taxon>
        <taxon>Endopterygota</taxon>
        <taxon>Diptera</taxon>
        <taxon>Nematocera</taxon>
        <taxon>Culicoidea</taxon>
        <taxon>Culicidae</taxon>
        <taxon>Anophelinae</taxon>
        <taxon>Anopheles</taxon>
    </lineage>
</organism>
<keyword evidence="3" id="KW-1185">Reference proteome</keyword>
<dbReference type="EnsemblMetazoa" id="AMEC013455-RA">
    <property type="protein sequence ID" value="AMEC013455-PA"/>
    <property type="gene ID" value="AMEC013455"/>
</dbReference>
<sequence length="577" mass="62810">MALMLHSALLAPCKRTSPSVEPLYAVRSHERYERSMEPMLACRILFQLQLQVQFQLGGKAVPIAVGTIGAGNGATLGLAGPPFAPARARRASRLHRHRLRWSIAPDPLVDLLVLDQVRLLPERFRADLAPERFLARVRPQVHLDVALVQEAPVADVAPVDRFLLAEKPAEIVRRLEAERCGLLRLSVELMLVLLWLLLVLLLLGTAQAVRFAERRSDRAEPEVRVPVLMVMVSGLLQVPAVEYEIVGGGRDDRPGWTSGGGDELAAVGRRAGRFQLDRRSVLQPVLEQRHPCVSRLCRVELVPVDVWTGEFGRISSLSESCCVTISLPPSGTPLQVPSIHASRSIQESRVSLPSSFSTLLLGTVVSAIADPMIAAMSSIELMSYSDSSFVSTNIRAPDTESAPFMTQLSAGALEPSENSFTSARLHVCEPPLSALVPSGLSTESGRQVDVEDTMLLSLPVEPTLLPVPGAPPLPFVFPLPPPRWPFVPLVAAFAYVFCVWPVLKEVKEGSGFTSPLPRPPPPMCPFWWPWPWPCPFAPLLVMEAAELSSRFSSTSIELFCVSPSLGSESSSASSSSL</sequence>
<dbReference type="AlphaFoldDB" id="A0A182U3X2"/>
<reference evidence="3" key="1">
    <citation type="submission" date="2014-01" db="EMBL/GenBank/DDBJ databases">
        <title>The Genome Sequence of Anopheles melas CM1001059_A (V2).</title>
        <authorList>
            <consortium name="The Broad Institute Genomics Platform"/>
            <person name="Neafsey D.E."/>
            <person name="Besansky N."/>
            <person name="Howell P."/>
            <person name="Walton C."/>
            <person name="Young S.K."/>
            <person name="Zeng Q."/>
            <person name="Gargeya S."/>
            <person name="Fitzgerald M."/>
            <person name="Haas B."/>
            <person name="Abouelleil A."/>
            <person name="Allen A.W."/>
            <person name="Alvarado L."/>
            <person name="Arachchi H.M."/>
            <person name="Berlin A.M."/>
            <person name="Chapman S.B."/>
            <person name="Gainer-Dewar J."/>
            <person name="Goldberg J."/>
            <person name="Griggs A."/>
            <person name="Gujja S."/>
            <person name="Hansen M."/>
            <person name="Howarth C."/>
            <person name="Imamovic A."/>
            <person name="Ireland A."/>
            <person name="Larimer J."/>
            <person name="McCowan C."/>
            <person name="Murphy C."/>
            <person name="Pearson M."/>
            <person name="Poon T.W."/>
            <person name="Priest M."/>
            <person name="Roberts A."/>
            <person name="Saif S."/>
            <person name="Shea T."/>
            <person name="Sisk P."/>
            <person name="Sykes S."/>
            <person name="Wortman J."/>
            <person name="Nusbaum C."/>
            <person name="Birren B."/>
        </authorList>
    </citation>
    <scope>NUCLEOTIDE SEQUENCE [LARGE SCALE GENOMIC DNA]</scope>
    <source>
        <strain evidence="3">CM1001059</strain>
    </source>
</reference>
<evidence type="ECO:0000313" key="2">
    <source>
        <dbReference type="EnsemblMetazoa" id="AMEC013455-PA"/>
    </source>
</evidence>
<feature type="transmembrane region" description="Helical" evidence="1">
    <location>
        <begin position="484"/>
        <end position="503"/>
    </location>
</feature>
<feature type="transmembrane region" description="Helical" evidence="1">
    <location>
        <begin position="359"/>
        <end position="379"/>
    </location>
</feature>
<dbReference type="Proteomes" id="UP000075902">
    <property type="component" value="Unassembled WGS sequence"/>
</dbReference>
<feature type="transmembrane region" description="Helical" evidence="1">
    <location>
        <begin position="189"/>
        <end position="209"/>
    </location>
</feature>
<protein>
    <submittedName>
        <fullName evidence="2">Uncharacterized protein</fullName>
    </submittedName>
</protein>
<name>A0A182U3X2_9DIPT</name>
<evidence type="ECO:0000313" key="3">
    <source>
        <dbReference type="Proteomes" id="UP000075902"/>
    </source>
</evidence>
<reference evidence="2" key="2">
    <citation type="submission" date="2020-05" db="UniProtKB">
        <authorList>
            <consortium name="EnsemblMetazoa"/>
        </authorList>
    </citation>
    <scope>IDENTIFICATION</scope>
    <source>
        <strain evidence="2">CM1001059</strain>
    </source>
</reference>
<proteinExistence type="predicted"/>
<accession>A0A182U3X2</accession>